<gene>
    <name evidence="1" type="ORF">Tci_232732</name>
</gene>
<comment type="caution">
    <text evidence="1">The sequence shown here is derived from an EMBL/GenBank/DDBJ whole genome shotgun (WGS) entry which is preliminary data.</text>
</comment>
<accession>A0A699GWV9</accession>
<proteinExistence type="predicted"/>
<name>A0A699GWV9_TANCI</name>
<organism evidence="1">
    <name type="scientific">Tanacetum cinerariifolium</name>
    <name type="common">Dalmatian daisy</name>
    <name type="synonym">Chrysanthemum cinerariifolium</name>
    <dbReference type="NCBI Taxonomy" id="118510"/>
    <lineage>
        <taxon>Eukaryota</taxon>
        <taxon>Viridiplantae</taxon>
        <taxon>Streptophyta</taxon>
        <taxon>Embryophyta</taxon>
        <taxon>Tracheophyta</taxon>
        <taxon>Spermatophyta</taxon>
        <taxon>Magnoliopsida</taxon>
        <taxon>eudicotyledons</taxon>
        <taxon>Gunneridae</taxon>
        <taxon>Pentapetalae</taxon>
        <taxon>asterids</taxon>
        <taxon>campanulids</taxon>
        <taxon>Asterales</taxon>
        <taxon>Asteraceae</taxon>
        <taxon>Asteroideae</taxon>
        <taxon>Anthemideae</taxon>
        <taxon>Anthemidinae</taxon>
        <taxon>Tanacetum</taxon>
    </lineage>
</organism>
<reference evidence="1" key="1">
    <citation type="journal article" date="2019" name="Sci. Rep.">
        <title>Draft genome of Tanacetum cinerariifolium, the natural source of mosquito coil.</title>
        <authorList>
            <person name="Yamashiro T."/>
            <person name="Shiraishi A."/>
            <person name="Satake H."/>
            <person name="Nakayama K."/>
        </authorList>
    </citation>
    <scope>NUCLEOTIDE SEQUENCE</scope>
</reference>
<protein>
    <submittedName>
        <fullName evidence="1">Uncharacterized protein</fullName>
    </submittedName>
</protein>
<sequence>MDCWDPITGGLVVLGGKPSRDSKNGCREVGGVEKISSTGSKFMANEENYLDGCDGADGGEVKGDGVDFGVLKSSPGEIPDEIIGERDGDMMGLGGVYV</sequence>
<dbReference type="AlphaFoldDB" id="A0A699GWV9"/>
<dbReference type="EMBL" id="BKCJ010065675">
    <property type="protein sequence ID" value="GEW60756.1"/>
    <property type="molecule type" value="Genomic_DNA"/>
</dbReference>
<evidence type="ECO:0000313" key="1">
    <source>
        <dbReference type="EMBL" id="GEW60756.1"/>
    </source>
</evidence>